<evidence type="ECO:0000313" key="4">
    <source>
        <dbReference type="EMBL" id="MWC42750.1"/>
    </source>
</evidence>
<feature type="domain" description="NADP-dependent oxidoreductase" evidence="3">
    <location>
        <begin position="16"/>
        <end position="309"/>
    </location>
</feature>
<dbReference type="RefSeq" id="WP_149681199.1">
    <property type="nucleotide sequence ID" value="NZ_FNBI01000001.1"/>
</dbReference>
<protein>
    <submittedName>
        <fullName evidence="4">Aldo/keto reductase</fullName>
    </submittedName>
    <submittedName>
        <fullName evidence="5">Predicted oxidoreductase</fullName>
    </submittedName>
</protein>
<evidence type="ECO:0000313" key="6">
    <source>
        <dbReference type="Proteomes" id="UP000323502"/>
    </source>
</evidence>
<proteinExistence type="predicted"/>
<accession>A0A1G7G858</accession>
<dbReference type="OrthoDB" id="7181835at2"/>
<dbReference type="EMBL" id="FNBI01000001">
    <property type="protein sequence ID" value="SDE84316.1"/>
    <property type="molecule type" value="Genomic_DNA"/>
</dbReference>
<reference evidence="5 6" key="1">
    <citation type="submission" date="2016-10" db="EMBL/GenBank/DDBJ databases">
        <authorList>
            <person name="Varghese N."/>
            <person name="Submissions S."/>
        </authorList>
    </citation>
    <scope>NUCLEOTIDE SEQUENCE [LARGE SCALE GENOMIC DNA]</scope>
    <source>
        <strain evidence="5 6">S7-754</strain>
    </source>
</reference>
<keyword evidence="1" id="KW-0560">Oxidoreductase</keyword>
<dbReference type="PANTHER" id="PTHR43625">
    <property type="entry name" value="AFLATOXIN B1 ALDEHYDE REDUCTASE"/>
    <property type="match status" value="1"/>
</dbReference>
<dbReference type="InterPro" id="IPR036812">
    <property type="entry name" value="NAD(P)_OxRdtase_dom_sf"/>
</dbReference>
<dbReference type="SUPFAM" id="SSF51430">
    <property type="entry name" value="NAD(P)-linked oxidoreductase"/>
    <property type="match status" value="1"/>
</dbReference>
<evidence type="ECO:0000313" key="5">
    <source>
        <dbReference type="EMBL" id="SDE84316.1"/>
    </source>
</evidence>
<dbReference type="CDD" id="cd19076">
    <property type="entry name" value="AKR_AKR13A_13D"/>
    <property type="match status" value="1"/>
</dbReference>
<organism evidence="5 6">
    <name type="scientific">Sphingomonas carotinifaciens</name>
    <dbReference type="NCBI Taxonomy" id="1166323"/>
    <lineage>
        <taxon>Bacteria</taxon>
        <taxon>Pseudomonadati</taxon>
        <taxon>Pseudomonadota</taxon>
        <taxon>Alphaproteobacteria</taxon>
        <taxon>Sphingomonadales</taxon>
        <taxon>Sphingomonadaceae</taxon>
        <taxon>Sphingomonas</taxon>
    </lineage>
</organism>
<evidence type="ECO:0000259" key="3">
    <source>
        <dbReference type="Pfam" id="PF00248"/>
    </source>
</evidence>
<dbReference type="EMBL" id="WSUT01000005">
    <property type="protein sequence ID" value="MWC42750.1"/>
    <property type="molecule type" value="Genomic_DNA"/>
</dbReference>
<dbReference type="PANTHER" id="PTHR43625:SF40">
    <property type="entry name" value="ALDO-KETO REDUCTASE YAKC [NADP(+)]"/>
    <property type="match status" value="1"/>
</dbReference>
<dbReference type="Pfam" id="PF00248">
    <property type="entry name" value="Aldo_ket_red"/>
    <property type="match status" value="1"/>
</dbReference>
<gene>
    <name evidence="4" type="ORF">GQR91_03635</name>
    <name evidence="5" type="ORF">SAMN05216557_101753</name>
</gene>
<dbReference type="InterPro" id="IPR023210">
    <property type="entry name" value="NADP_OxRdtase_dom"/>
</dbReference>
<dbReference type="InterPro" id="IPR020471">
    <property type="entry name" value="AKR"/>
</dbReference>
<dbReference type="InterPro" id="IPR050791">
    <property type="entry name" value="Aldo-Keto_reductase"/>
</dbReference>
<keyword evidence="6" id="KW-1185">Reference proteome</keyword>
<evidence type="ECO:0000256" key="2">
    <source>
        <dbReference type="SAM" id="MobiDB-lite"/>
    </source>
</evidence>
<dbReference type="GO" id="GO:0016491">
    <property type="term" value="F:oxidoreductase activity"/>
    <property type="evidence" value="ECO:0007669"/>
    <property type="project" value="UniProtKB-KW"/>
</dbReference>
<dbReference type="Proteomes" id="UP000323502">
    <property type="component" value="Unassembled WGS sequence"/>
</dbReference>
<feature type="region of interest" description="Disordered" evidence="2">
    <location>
        <begin position="308"/>
        <end position="330"/>
    </location>
</feature>
<dbReference type="Proteomes" id="UP000436801">
    <property type="component" value="Unassembled WGS sequence"/>
</dbReference>
<sequence length="330" mass="36015">MKYRSLGPEFEVSALGLGCMPMAGIGRGMYGEANVDEGIATIQRAIDLGVTLFDTAEIYGPLVNEELLGRAVRGRRDRVVIATKFGFRYDENGMTGVDSTPDNVRRACEGSLRRLGVETIDLFYQHRVDPNVPIEDTVGAMARLVEEGKVRRLGLSEAGADTIRRAAAVHPIAAVQSEYSLWERDVEGDILPVLRELGIGFVPYSPLGRGFLTGQIKTRDDLPEGDYRRNDPRYSEENFGQNLKIVDVARSIADAHGASPAQVALAWLLAQGNDIVPIPGAKQRRTMEDSMAAAELTLSAEDLRRLEEAAPRGGTAGPRYGEKALSMTRL</sequence>
<dbReference type="GO" id="GO:0005737">
    <property type="term" value="C:cytoplasm"/>
    <property type="evidence" value="ECO:0007669"/>
    <property type="project" value="TreeGrafter"/>
</dbReference>
<dbReference type="AlphaFoldDB" id="A0A1G7G858"/>
<reference evidence="4 7" key="2">
    <citation type="submission" date="2019-12" db="EMBL/GenBank/DDBJ databases">
        <authorList>
            <person name="Zheng J."/>
        </authorList>
    </citation>
    <scope>NUCLEOTIDE SEQUENCE [LARGE SCALE GENOMIC DNA]</scope>
    <source>
        <strain evidence="4 7">DSM 27347</strain>
    </source>
</reference>
<name>A0A1G7G858_9SPHN</name>
<dbReference type="Gene3D" id="3.20.20.100">
    <property type="entry name" value="NADP-dependent oxidoreductase domain"/>
    <property type="match status" value="1"/>
</dbReference>
<evidence type="ECO:0000313" key="7">
    <source>
        <dbReference type="Proteomes" id="UP000436801"/>
    </source>
</evidence>
<dbReference type="PRINTS" id="PR00069">
    <property type="entry name" value="ALDKETRDTASE"/>
</dbReference>
<evidence type="ECO:0000256" key="1">
    <source>
        <dbReference type="ARBA" id="ARBA00023002"/>
    </source>
</evidence>